<sequence length="143" mass="16602">MLIVICNKHLRNLFCKILNEVKQVEKKCKKDILQQVLEQLIPGISVIMLVTTFFIKYSFAWMYIPLLLLIVYAVLEFKRSKFSIAISIIYCLGLFAIISIFVNFENDYSKFHRIIAWGAMGGGVNTINSVRIINELIKKHKMK</sequence>
<feature type="transmembrane region" description="Helical" evidence="1">
    <location>
        <begin position="36"/>
        <end position="54"/>
    </location>
</feature>
<gene>
    <name evidence="2" type="ORF">HLPR_16430</name>
</gene>
<dbReference type="Proteomes" id="UP001321786">
    <property type="component" value="Chromosome"/>
</dbReference>
<feature type="transmembrane region" description="Helical" evidence="1">
    <location>
        <begin position="82"/>
        <end position="102"/>
    </location>
</feature>
<reference evidence="2 3" key="1">
    <citation type="submission" date="2023-08" db="EMBL/GenBank/DDBJ databases">
        <title>Helicovermis profunda gen. nov., sp. nov., a novel mesophilic, fermentative bacterium within the Bacillota from a deep-sea hydrothermal vent chimney.</title>
        <authorList>
            <person name="Miyazaki U."/>
            <person name="Mizutani D."/>
            <person name="Hashimoto Y."/>
            <person name="Tame A."/>
            <person name="Sawayama S."/>
            <person name="Miyazaki J."/>
            <person name="Takai K."/>
            <person name="Nakagawa S."/>
        </authorList>
    </citation>
    <scope>NUCLEOTIDE SEQUENCE [LARGE SCALE GENOMIC DNA]</scope>
    <source>
        <strain evidence="2 3">S502</strain>
    </source>
</reference>
<proteinExistence type="predicted"/>
<evidence type="ECO:0000313" key="3">
    <source>
        <dbReference type="Proteomes" id="UP001321786"/>
    </source>
</evidence>
<protein>
    <submittedName>
        <fullName evidence="2">Uncharacterized protein</fullName>
    </submittedName>
</protein>
<evidence type="ECO:0000256" key="1">
    <source>
        <dbReference type="SAM" id="Phobius"/>
    </source>
</evidence>
<keyword evidence="1" id="KW-0812">Transmembrane</keyword>
<evidence type="ECO:0000313" key="2">
    <source>
        <dbReference type="EMBL" id="BEP29312.1"/>
    </source>
</evidence>
<accession>A0AAU9EF04</accession>
<keyword evidence="1" id="KW-1133">Transmembrane helix</keyword>
<feature type="transmembrane region" description="Helical" evidence="1">
    <location>
        <begin position="114"/>
        <end position="133"/>
    </location>
</feature>
<keyword evidence="1" id="KW-0472">Membrane</keyword>
<name>A0AAU9EF04_9FIRM</name>
<dbReference type="AlphaFoldDB" id="A0AAU9EF04"/>
<organism evidence="2 3">
    <name type="scientific">Helicovermis profundi</name>
    <dbReference type="NCBI Taxonomy" id="3065157"/>
    <lineage>
        <taxon>Bacteria</taxon>
        <taxon>Bacillati</taxon>
        <taxon>Bacillota</taxon>
        <taxon>Clostridia</taxon>
        <taxon>Helicovermis</taxon>
    </lineage>
</organism>
<dbReference type="EMBL" id="AP028654">
    <property type="protein sequence ID" value="BEP29312.1"/>
    <property type="molecule type" value="Genomic_DNA"/>
</dbReference>
<feature type="transmembrane region" description="Helical" evidence="1">
    <location>
        <begin position="60"/>
        <end position="75"/>
    </location>
</feature>
<dbReference type="KEGG" id="hprf:HLPR_16430"/>
<keyword evidence="3" id="KW-1185">Reference proteome</keyword>
<dbReference type="RefSeq" id="WP_338534956.1">
    <property type="nucleotide sequence ID" value="NZ_AP028654.1"/>
</dbReference>